<dbReference type="InterPro" id="IPR004808">
    <property type="entry name" value="AP_endonuc_1"/>
</dbReference>
<feature type="binding site" evidence="7">
    <location>
        <position position="35"/>
    </location>
    <ligand>
        <name>Mg(2+)</name>
        <dbReference type="ChEBI" id="CHEBI:18420"/>
        <label>1</label>
    </ligand>
</feature>
<evidence type="ECO:0000256" key="3">
    <source>
        <dbReference type="ARBA" id="ARBA00022723"/>
    </source>
</evidence>
<organism evidence="10 11">
    <name type="scientific">Candidatus Jorgensenbacteria bacterium GW2011_GWA1_48_11</name>
    <dbReference type="NCBI Taxonomy" id="1618660"/>
    <lineage>
        <taxon>Bacteria</taxon>
        <taxon>Candidatus Joergenseniibacteriota</taxon>
    </lineage>
</organism>
<evidence type="ECO:0000313" key="11">
    <source>
        <dbReference type="Proteomes" id="UP000034956"/>
    </source>
</evidence>
<proteinExistence type="inferred from homology"/>
<dbReference type="Pfam" id="PF03372">
    <property type="entry name" value="Exo_endo_phos"/>
    <property type="match status" value="1"/>
</dbReference>
<dbReference type="PROSITE" id="PS00727">
    <property type="entry name" value="AP_NUCLEASE_F1_2"/>
    <property type="match status" value="1"/>
</dbReference>
<accession>A0A0G1UAS4</accession>
<evidence type="ECO:0000256" key="4">
    <source>
        <dbReference type="ARBA" id="ARBA00022801"/>
    </source>
</evidence>
<feature type="site" description="Interaction with DNA substrate" evidence="8">
    <location>
        <position position="244"/>
    </location>
</feature>
<dbReference type="InterPro" id="IPR020847">
    <property type="entry name" value="AP_endonuclease_F1_BS"/>
</dbReference>
<evidence type="ECO:0000256" key="1">
    <source>
        <dbReference type="ARBA" id="ARBA00001936"/>
    </source>
</evidence>
<comment type="caution">
    <text evidence="10">The sequence shown here is derived from an EMBL/GenBank/DDBJ whole genome shotgun (WGS) entry which is preliminary data.</text>
</comment>
<feature type="active site" evidence="6">
    <location>
        <position position="109"/>
    </location>
</feature>
<dbReference type="EMBL" id="LCPF01000002">
    <property type="protein sequence ID" value="KKU91276.1"/>
    <property type="molecule type" value="Genomic_DNA"/>
</dbReference>
<keyword evidence="5 7" id="KW-0460">Magnesium</keyword>
<evidence type="ECO:0000256" key="8">
    <source>
        <dbReference type="PIRSR" id="PIRSR604808-3"/>
    </source>
</evidence>
<dbReference type="InterPro" id="IPR020848">
    <property type="entry name" value="AP_endonuclease_F1_CS"/>
</dbReference>
<dbReference type="GO" id="GO:0008311">
    <property type="term" value="F:double-stranded DNA 3'-5' DNA exonuclease activity"/>
    <property type="evidence" value="ECO:0007669"/>
    <property type="project" value="TreeGrafter"/>
</dbReference>
<feature type="binding site" evidence="7">
    <location>
        <position position="147"/>
    </location>
    <ligand>
        <name>Mg(2+)</name>
        <dbReference type="ChEBI" id="CHEBI:18420"/>
        <label>1</label>
    </ligand>
</feature>
<dbReference type="InterPro" id="IPR005135">
    <property type="entry name" value="Endo/exonuclease/phosphatase"/>
</dbReference>
<dbReference type="AlphaFoldDB" id="A0A0G1UAS4"/>
<protein>
    <submittedName>
        <fullName evidence="10">Exodeoxyribonuclease III</fullName>
    </submittedName>
</protein>
<name>A0A0G1UAS4_9BACT</name>
<evidence type="ECO:0000256" key="6">
    <source>
        <dbReference type="PIRSR" id="PIRSR604808-1"/>
    </source>
</evidence>
<feature type="active site" description="Proton donor/acceptor" evidence="6">
    <location>
        <position position="147"/>
    </location>
</feature>
<evidence type="ECO:0000259" key="9">
    <source>
        <dbReference type="Pfam" id="PF03372"/>
    </source>
</evidence>
<feature type="site" description="Important for catalytic activity" evidence="8">
    <location>
        <position position="218"/>
    </location>
</feature>
<dbReference type="Proteomes" id="UP000034956">
    <property type="component" value="Unassembled WGS sequence"/>
</dbReference>
<dbReference type="GO" id="GO:0006284">
    <property type="term" value="P:base-excision repair"/>
    <property type="evidence" value="ECO:0007669"/>
    <property type="project" value="TreeGrafter"/>
</dbReference>
<evidence type="ECO:0000313" key="10">
    <source>
        <dbReference type="EMBL" id="KKU91276.1"/>
    </source>
</evidence>
<dbReference type="GO" id="GO:0008081">
    <property type="term" value="F:phosphoric diester hydrolase activity"/>
    <property type="evidence" value="ECO:0007669"/>
    <property type="project" value="TreeGrafter"/>
</dbReference>
<dbReference type="GO" id="GO:0003677">
    <property type="term" value="F:DNA binding"/>
    <property type="evidence" value="ECO:0007669"/>
    <property type="project" value="InterPro"/>
</dbReference>
<evidence type="ECO:0000256" key="2">
    <source>
        <dbReference type="ARBA" id="ARBA00007092"/>
    </source>
</evidence>
<feature type="binding site" evidence="7">
    <location>
        <position position="243"/>
    </location>
    <ligand>
        <name>Mg(2+)</name>
        <dbReference type="ChEBI" id="CHEBI:18420"/>
        <label>1</label>
    </ligand>
</feature>
<reference evidence="10 11" key="1">
    <citation type="journal article" date="2015" name="Nature">
        <title>rRNA introns, odd ribosomes, and small enigmatic genomes across a large radiation of phyla.</title>
        <authorList>
            <person name="Brown C.T."/>
            <person name="Hug L.A."/>
            <person name="Thomas B.C."/>
            <person name="Sharon I."/>
            <person name="Castelle C.J."/>
            <person name="Singh A."/>
            <person name="Wilkins M.J."/>
            <person name="Williams K.H."/>
            <person name="Banfield J.F."/>
        </authorList>
    </citation>
    <scope>NUCLEOTIDE SEQUENCE [LARGE SCALE GENOMIC DNA]</scope>
</reference>
<feature type="domain" description="Endonuclease/exonuclease/phosphatase" evidence="9">
    <location>
        <begin position="5"/>
        <end position="244"/>
    </location>
</feature>
<keyword evidence="3 7" id="KW-0479">Metal-binding</keyword>
<evidence type="ECO:0000256" key="5">
    <source>
        <dbReference type="ARBA" id="ARBA00022842"/>
    </source>
</evidence>
<feature type="active site" description="Proton acceptor" evidence="6">
    <location>
        <position position="244"/>
    </location>
</feature>
<comment type="cofactor">
    <cofactor evidence="1">
        <name>Mn(2+)</name>
        <dbReference type="ChEBI" id="CHEBI:29035"/>
    </cofactor>
</comment>
<dbReference type="PANTHER" id="PTHR22748:SF6">
    <property type="entry name" value="DNA-(APURINIC OR APYRIMIDINIC SITE) ENDONUCLEASE"/>
    <property type="match status" value="1"/>
</dbReference>
<dbReference type="GO" id="GO:0003906">
    <property type="term" value="F:DNA-(apurinic or apyrimidinic site) endonuclease activity"/>
    <property type="evidence" value="ECO:0007669"/>
    <property type="project" value="TreeGrafter"/>
</dbReference>
<evidence type="ECO:0000256" key="7">
    <source>
        <dbReference type="PIRSR" id="PIRSR604808-2"/>
    </source>
</evidence>
<sequence length="272" mass="31831">MKIFTWNVNGIRSVFRTTFRDWLAVNDPDIVCIQEIKADAKELSEEFSRIDGYYAYFNSSSLKKGHSGVAVYTKIKPVSVETKLGIERFDDEGRCLKLNFKDFILFNFYIPNGGRDKTDMKYKLEVYKKLFPIFKSLADKNTILAGDFNIAHTELDLYYPKQNENNTMFTPEERKQISTLLSLGYIDTFRHKYPEKKTYTWWPYMRDLRERDIGWRIDYLFVTKSLGPLIEDAFTQRETLGSDHGPYGVILDKTAEVAERPTYAKTEPSTLF</sequence>
<feature type="site" description="Transition state stabilizer" evidence="8">
    <location>
        <position position="149"/>
    </location>
</feature>
<dbReference type="InterPro" id="IPR036691">
    <property type="entry name" value="Endo/exonu/phosph_ase_sf"/>
</dbReference>
<keyword evidence="4" id="KW-0378">Hydrolase</keyword>
<comment type="cofactor">
    <cofactor evidence="7">
        <name>Mg(2+)</name>
        <dbReference type="ChEBI" id="CHEBI:18420"/>
    </cofactor>
    <cofactor evidence="7">
        <name>Mn(2+)</name>
        <dbReference type="ChEBI" id="CHEBI:29035"/>
    </cofactor>
    <text evidence="7">Probably binds two magnesium or manganese ions per subunit.</text>
</comment>
<keyword evidence="7" id="KW-0464">Manganese</keyword>
<feature type="binding site" evidence="7">
    <location>
        <position position="7"/>
    </location>
    <ligand>
        <name>Mg(2+)</name>
        <dbReference type="ChEBI" id="CHEBI:18420"/>
        <label>1</label>
    </ligand>
</feature>
<comment type="similarity">
    <text evidence="2">Belongs to the DNA repair enzymes AP/ExoA family.</text>
</comment>
<dbReference type="GO" id="GO:0046872">
    <property type="term" value="F:metal ion binding"/>
    <property type="evidence" value="ECO:0007669"/>
    <property type="project" value="UniProtKB-KW"/>
</dbReference>
<feature type="binding site" evidence="7">
    <location>
        <position position="244"/>
    </location>
    <ligand>
        <name>Mg(2+)</name>
        <dbReference type="ChEBI" id="CHEBI:18420"/>
        <label>1</label>
    </ligand>
</feature>
<feature type="binding site" evidence="7">
    <location>
        <position position="149"/>
    </location>
    <ligand>
        <name>Mg(2+)</name>
        <dbReference type="ChEBI" id="CHEBI:18420"/>
        <label>1</label>
    </ligand>
</feature>
<dbReference type="PROSITE" id="PS00726">
    <property type="entry name" value="AP_NUCLEASE_F1_1"/>
    <property type="match status" value="1"/>
</dbReference>
<dbReference type="NCBIfam" id="TIGR00633">
    <property type="entry name" value="xth"/>
    <property type="match status" value="1"/>
</dbReference>
<dbReference type="PROSITE" id="PS51435">
    <property type="entry name" value="AP_NUCLEASE_F1_4"/>
    <property type="match status" value="1"/>
</dbReference>
<dbReference type="PANTHER" id="PTHR22748">
    <property type="entry name" value="AP ENDONUCLEASE"/>
    <property type="match status" value="1"/>
</dbReference>
<dbReference type="Gene3D" id="3.60.10.10">
    <property type="entry name" value="Endonuclease/exonuclease/phosphatase"/>
    <property type="match status" value="1"/>
</dbReference>
<dbReference type="NCBIfam" id="TIGR00195">
    <property type="entry name" value="exoDNase_III"/>
    <property type="match status" value="1"/>
</dbReference>
<dbReference type="SUPFAM" id="SSF56219">
    <property type="entry name" value="DNase I-like"/>
    <property type="match status" value="1"/>
</dbReference>
<gene>
    <name evidence="10" type="ORF">UY23_C0002G0015</name>
</gene>